<evidence type="ECO:0000256" key="3">
    <source>
        <dbReference type="ARBA" id="ARBA00023157"/>
    </source>
</evidence>
<evidence type="ECO:0000256" key="2">
    <source>
        <dbReference type="ARBA" id="ARBA00022737"/>
    </source>
</evidence>
<organism evidence="8 9">
    <name type="scientific">Porites lobata</name>
    <dbReference type="NCBI Taxonomy" id="104759"/>
    <lineage>
        <taxon>Eukaryota</taxon>
        <taxon>Metazoa</taxon>
        <taxon>Cnidaria</taxon>
        <taxon>Anthozoa</taxon>
        <taxon>Hexacorallia</taxon>
        <taxon>Scleractinia</taxon>
        <taxon>Fungiina</taxon>
        <taxon>Poritidae</taxon>
        <taxon>Porites</taxon>
    </lineage>
</organism>
<comment type="caution">
    <text evidence="8">The sequence shown here is derived from an EMBL/GenBank/DDBJ whole genome shotgun (WGS) entry which is preliminary data.</text>
</comment>
<sequence length="597" mass="64832">MKSLNSPNSHRLFDFAPSIRPSFLSVVLVLVCGCLWVKNETTNERLVALQSRIDNLPCLFNRITRSSTKATPKDLYKKMRTHFSGEIVHTSAVPLSKMVFTTTIRPRNRRQVLNDTSKSITVHDLRKEITEQLEQLMPLKYCKSSEKVCPAGPPGLPGPTGAKGPRGRRGQQGKRGPQGPMGPPGKSGKRGMTGPAGPRGEKGVKGESGPKGMPGPPGRPGKSISAPQVMLSPAEQTRDEGGDTTFYCTIGGNPPPAVEWRFKGKKLVSGAKYLIKEGELIVKNLNYSNAGQYTCYARNILGSSEVTGNLSVRGLPVFTKVPQPHAAPVQHTTFQVSCQAEGFPRPTVTWSRVGMPLPAGRVVVNQGALTIKNLTPADSGLYDCVATNIMGTKKTRTNVAVQRHLVIGLKASVIVGNNRNHLISLSNWLAPVAKGVYSLWKRCWRASVDGWAASTFHSRCNGKGPTVTIIRVGKYIFGGYTSISWDSSSGYQYDSKAFLFSLVNKPGWAPVKLPQTGKYSSSRYSIYCGSSYGPVFGGGNDICIYNYASSNSPSYSSLGHTYSPPSGYSYQSTFARTFLAGSYNFTPDEVETFYETN</sequence>
<keyword evidence="1" id="KW-0732">Signal</keyword>
<name>A0ABN8NP09_9CNID</name>
<keyword evidence="3" id="KW-1015">Disulfide bond</keyword>
<dbReference type="SUPFAM" id="SSF48726">
    <property type="entry name" value="Immunoglobulin"/>
    <property type="match status" value="2"/>
</dbReference>
<dbReference type="PROSITE" id="PS51257">
    <property type="entry name" value="PROKAR_LIPOPROTEIN"/>
    <property type="match status" value="1"/>
</dbReference>
<feature type="region of interest" description="Disordered" evidence="5">
    <location>
        <begin position="149"/>
        <end position="243"/>
    </location>
</feature>
<feature type="domain" description="Ig-like" evidence="6">
    <location>
        <begin position="316"/>
        <end position="402"/>
    </location>
</feature>
<dbReference type="InterPro" id="IPR006571">
    <property type="entry name" value="TLDc_dom"/>
</dbReference>
<dbReference type="Proteomes" id="UP001159405">
    <property type="component" value="Unassembled WGS sequence"/>
</dbReference>
<gene>
    <name evidence="8" type="ORF">PLOB_00023561</name>
</gene>
<dbReference type="SMART" id="SM00408">
    <property type="entry name" value="IGc2"/>
    <property type="match status" value="2"/>
</dbReference>
<dbReference type="InterPro" id="IPR008160">
    <property type="entry name" value="Collagen"/>
</dbReference>
<feature type="domain" description="Ig-like" evidence="6">
    <location>
        <begin position="227"/>
        <end position="311"/>
    </location>
</feature>
<dbReference type="Pfam" id="PF07534">
    <property type="entry name" value="TLD"/>
    <property type="match status" value="1"/>
</dbReference>
<reference evidence="8 9" key="1">
    <citation type="submission" date="2022-05" db="EMBL/GenBank/DDBJ databases">
        <authorList>
            <consortium name="Genoscope - CEA"/>
            <person name="William W."/>
        </authorList>
    </citation>
    <scope>NUCLEOTIDE SEQUENCE [LARGE SCALE GENOMIC DNA]</scope>
</reference>
<evidence type="ECO:0000256" key="1">
    <source>
        <dbReference type="ARBA" id="ARBA00022729"/>
    </source>
</evidence>
<dbReference type="Pfam" id="PF07679">
    <property type="entry name" value="I-set"/>
    <property type="match status" value="1"/>
</dbReference>
<evidence type="ECO:0000259" key="6">
    <source>
        <dbReference type="PROSITE" id="PS50835"/>
    </source>
</evidence>
<keyword evidence="9" id="KW-1185">Reference proteome</keyword>
<evidence type="ECO:0000256" key="4">
    <source>
        <dbReference type="ARBA" id="ARBA00023319"/>
    </source>
</evidence>
<dbReference type="SMART" id="SM00584">
    <property type="entry name" value="TLDc"/>
    <property type="match status" value="1"/>
</dbReference>
<dbReference type="PROSITE" id="PS51886">
    <property type="entry name" value="TLDC"/>
    <property type="match status" value="1"/>
</dbReference>
<dbReference type="Pfam" id="PF01391">
    <property type="entry name" value="Collagen"/>
    <property type="match status" value="1"/>
</dbReference>
<dbReference type="PANTHER" id="PTHR12231">
    <property type="entry name" value="CTX-RELATED TYPE I TRANSMEMBRANE PROTEIN"/>
    <property type="match status" value="1"/>
</dbReference>
<evidence type="ECO:0008006" key="10">
    <source>
        <dbReference type="Google" id="ProtNLM"/>
    </source>
</evidence>
<dbReference type="InterPro" id="IPR013783">
    <property type="entry name" value="Ig-like_fold"/>
</dbReference>
<dbReference type="InterPro" id="IPR003599">
    <property type="entry name" value="Ig_sub"/>
</dbReference>
<proteinExistence type="predicted"/>
<keyword evidence="2" id="KW-0677">Repeat</keyword>
<dbReference type="InterPro" id="IPR051170">
    <property type="entry name" value="Neural/epithelial_adhesion"/>
</dbReference>
<evidence type="ECO:0000256" key="5">
    <source>
        <dbReference type="SAM" id="MobiDB-lite"/>
    </source>
</evidence>
<dbReference type="EMBL" id="CALNXK010000028">
    <property type="protein sequence ID" value="CAH3115311.1"/>
    <property type="molecule type" value="Genomic_DNA"/>
</dbReference>
<feature type="domain" description="TLDc" evidence="7">
    <location>
        <begin position="413"/>
        <end position="597"/>
    </location>
</feature>
<evidence type="ECO:0000313" key="8">
    <source>
        <dbReference type="EMBL" id="CAH3115311.1"/>
    </source>
</evidence>
<dbReference type="InterPro" id="IPR013098">
    <property type="entry name" value="Ig_I-set"/>
</dbReference>
<dbReference type="PROSITE" id="PS50835">
    <property type="entry name" value="IG_LIKE"/>
    <property type="match status" value="2"/>
</dbReference>
<protein>
    <recommendedName>
        <fullName evidence="10">Basement membrane-specific heparan sulfate proteoglycan core protein-like</fullName>
    </recommendedName>
</protein>
<dbReference type="PANTHER" id="PTHR12231:SF253">
    <property type="entry name" value="DPR-INTERACTING PROTEIN ETA, ISOFORM B-RELATED"/>
    <property type="match status" value="1"/>
</dbReference>
<accession>A0ABN8NP09</accession>
<dbReference type="Gene3D" id="2.60.40.10">
    <property type="entry name" value="Immunoglobulins"/>
    <property type="match status" value="2"/>
</dbReference>
<evidence type="ECO:0000313" key="9">
    <source>
        <dbReference type="Proteomes" id="UP001159405"/>
    </source>
</evidence>
<dbReference type="SMART" id="SM00409">
    <property type="entry name" value="IG"/>
    <property type="match status" value="2"/>
</dbReference>
<dbReference type="InterPro" id="IPR003598">
    <property type="entry name" value="Ig_sub2"/>
</dbReference>
<keyword evidence="4" id="KW-0393">Immunoglobulin domain</keyword>
<evidence type="ECO:0000259" key="7">
    <source>
        <dbReference type="PROSITE" id="PS51886"/>
    </source>
</evidence>
<dbReference type="InterPro" id="IPR007110">
    <property type="entry name" value="Ig-like_dom"/>
</dbReference>
<dbReference type="Pfam" id="PF13927">
    <property type="entry name" value="Ig_3"/>
    <property type="match status" value="1"/>
</dbReference>
<dbReference type="InterPro" id="IPR036179">
    <property type="entry name" value="Ig-like_dom_sf"/>
</dbReference>